<protein>
    <submittedName>
        <fullName evidence="1">Uncharacterized protein</fullName>
    </submittedName>
</protein>
<comment type="caution">
    <text evidence="1">The sequence shown here is derived from an EMBL/GenBank/DDBJ whole genome shotgun (WGS) entry which is preliminary data.</text>
</comment>
<evidence type="ECO:0000313" key="2">
    <source>
        <dbReference type="Proteomes" id="UP000664534"/>
    </source>
</evidence>
<dbReference type="InterPro" id="IPR038883">
    <property type="entry name" value="AN11006-like"/>
</dbReference>
<reference evidence="1" key="1">
    <citation type="submission" date="2021-03" db="EMBL/GenBank/DDBJ databases">
        <authorList>
            <person name="Tagirdzhanova G."/>
        </authorList>
    </citation>
    <scope>NUCLEOTIDE SEQUENCE</scope>
</reference>
<organism evidence="1 2">
    <name type="scientific">Imshaugia aleurites</name>
    <dbReference type="NCBI Taxonomy" id="172621"/>
    <lineage>
        <taxon>Eukaryota</taxon>
        <taxon>Fungi</taxon>
        <taxon>Dikarya</taxon>
        <taxon>Ascomycota</taxon>
        <taxon>Pezizomycotina</taxon>
        <taxon>Lecanoromycetes</taxon>
        <taxon>OSLEUM clade</taxon>
        <taxon>Lecanoromycetidae</taxon>
        <taxon>Lecanorales</taxon>
        <taxon>Lecanorineae</taxon>
        <taxon>Parmeliaceae</taxon>
        <taxon>Imshaugia</taxon>
    </lineage>
</organism>
<accession>A0A8H3PIS5</accession>
<dbReference type="AlphaFoldDB" id="A0A8H3PIS5"/>
<evidence type="ECO:0000313" key="1">
    <source>
        <dbReference type="EMBL" id="CAF9941837.1"/>
    </source>
</evidence>
<name>A0A8H3PIS5_9LECA</name>
<dbReference type="EMBL" id="CAJPDT010000159">
    <property type="protein sequence ID" value="CAF9941837.1"/>
    <property type="molecule type" value="Genomic_DNA"/>
</dbReference>
<dbReference type="OrthoDB" id="5312960at2759"/>
<gene>
    <name evidence="1" type="ORF">IMSHALPRED_002927</name>
</gene>
<dbReference type="PANTHER" id="PTHR42085:SF2">
    <property type="entry name" value="F-BOX DOMAIN-CONTAINING PROTEIN"/>
    <property type="match status" value="1"/>
</dbReference>
<sequence>MAELAQPLVNSHVPGFLQLIAVSDYISQRPVGYFSLPTEIRNMIMEHLFVPSKILLESTKRGAKGKLHRMMRKVCRRNGKKAKMVPVPGLSGFQLLFTCKQACAEGHAVFYSSNAFFMPLGPRNNMQHTLELLQPQHRAMIRCAGIKMGLQDLTPAIFVDIHHAMEVRYGNTITARPTLTQAIQWRKLVEKKLRGIWMEKVNFLVDHMHCKMFLVRVVKIVKVEGLDRSFAVDLTETVESMEEEDEASLWSQQARSVWQLALRLVGEDFEEIVKNQGWKAMRDMVKKGAFKIGD</sequence>
<proteinExistence type="predicted"/>
<keyword evidence="2" id="KW-1185">Reference proteome</keyword>
<dbReference type="Proteomes" id="UP000664534">
    <property type="component" value="Unassembled WGS sequence"/>
</dbReference>
<dbReference type="PANTHER" id="PTHR42085">
    <property type="entry name" value="F-BOX DOMAIN-CONTAINING PROTEIN"/>
    <property type="match status" value="1"/>
</dbReference>